<protein>
    <recommendedName>
        <fullName evidence="7">RNA polymerase II assembly factor Rtp1 C-terminal domain-containing protein</fullName>
    </recommendedName>
</protein>
<comment type="caution">
    <text evidence="5">The sequence shown here is derived from an EMBL/GenBank/DDBJ whole genome shotgun (WGS) entry which is preliminary data.</text>
</comment>
<dbReference type="EMBL" id="CAKKLH010000290">
    <property type="protein sequence ID" value="CAH0109042.1"/>
    <property type="molecule type" value="Genomic_DNA"/>
</dbReference>
<feature type="domain" description="TANGO6 HEAT repeat" evidence="3">
    <location>
        <begin position="288"/>
        <end position="475"/>
    </location>
</feature>
<evidence type="ECO:0000259" key="2">
    <source>
        <dbReference type="Pfam" id="PF10363"/>
    </source>
</evidence>
<name>A0A8J2WLE8_9CRUS</name>
<keyword evidence="6" id="KW-1185">Reference proteome</keyword>
<dbReference type="InterPro" id="IPR057407">
    <property type="entry name" value="HEAT_TANGO6"/>
</dbReference>
<dbReference type="InterPro" id="IPR057347">
    <property type="entry name" value="TANGO6_N"/>
</dbReference>
<reference evidence="5" key="1">
    <citation type="submission" date="2021-11" db="EMBL/GenBank/DDBJ databases">
        <authorList>
            <person name="Schell T."/>
        </authorList>
    </citation>
    <scope>NUCLEOTIDE SEQUENCE</scope>
    <source>
        <strain evidence="5">M5</strain>
    </source>
</reference>
<evidence type="ECO:0000256" key="1">
    <source>
        <dbReference type="ARBA" id="ARBA00005724"/>
    </source>
</evidence>
<accession>A0A8J2WLE8</accession>
<dbReference type="GO" id="GO:0009306">
    <property type="term" value="P:protein secretion"/>
    <property type="evidence" value="ECO:0007669"/>
    <property type="project" value="TreeGrafter"/>
</dbReference>
<dbReference type="InterPro" id="IPR019451">
    <property type="entry name" value="Rtp1_C1"/>
</dbReference>
<dbReference type="SUPFAM" id="SSF48371">
    <property type="entry name" value="ARM repeat"/>
    <property type="match status" value="1"/>
</dbReference>
<dbReference type="Pfam" id="PF25267">
    <property type="entry name" value="TANGO6_N"/>
    <property type="match status" value="1"/>
</dbReference>
<evidence type="ECO:0000313" key="5">
    <source>
        <dbReference type="EMBL" id="CAH0109042.1"/>
    </source>
</evidence>
<dbReference type="Proteomes" id="UP000789390">
    <property type="component" value="Unassembled WGS sequence"/>
</dbReference>
<evidence type="ECO:0000313" key="6">
    <source>
        <dbReference type="Proteomes" id="UP000789390"/>
    </source>
</evidence>
<dbReference type="Pfam" id="PF23565">
    <property type="entry name" value="ARM_TANGO6"/>
    <property type="match status" value="1"/>
</dbReference>
<feature type="domain" description="RNA polymerase II assembly factor Rtp1 C-terminal" evidence="2">
    <location>
        <begin position="688"/>
        <end position="820"/>
    </location>
</feature>
<organism evidence="5 6">
    <name type="scientific">Daphnia galeata</name>
    <dbReference type="NCBI Taxonomy" id="27404"/>
    <lineage>
        <taxon>Eukaryota</taxon>
        <taxon>Metazoa</taxon>
        <taxon>Ecdysozoa</taxon>
        <taxon>Arthropoda</taxon>
        <taxon>Crustacea</taxon>
        <taxon>Branchiopoda</taxon>
        <taxon>Diplostraca</taxon>
        <taxon>Cladocera</taxon>
        <taxon>Anomopoda</taxon>
        <taxon>Daphniidae</taxon>
        <taxon>Daphnia</taxon>
    </lineage>
</organism>
<dbReference type="OrthoDB" id="6349510at2759"/>
<dbReference type="Gene3D" id="1.25.10.10">
    <property type="entry name" value="Leucine-rich Repeat Variant"/>
    <property type="match status" value="1"/>
</dbReference>
<comment type="similarity">
    <text evidence="1">Belongs to the Tango6 family.</text>
</comment>
<evidence type="ECO:0000259" key="4">
    <source>
        <dbReference type="Pfam" id="PF25267"/>
    </source>
</evidence>
<dbReference type="InterPro" id="IPR011989">
    <property type="entry name" value="ARM-like"/>
</dbReference>
<dbReference type="InterPro" id="IPR039600">
    <property type="entry name" value="TANGO6/Rtp1"/>
</dbReference>
<gene>
    <name evidence="5" type="ORF">DGAL_LOCUS12503</name>
</gene>
<dbReference type="Pfam" id="PF10363">
    <property type="entry name" value="RTP1_C1"/>
    <property type="match status" value="1"/>
</dbReference>
<dbReference type="PANTHER" id="PTHR20959">
    <property type="entry name" value="TRANSPORT AND GOLGI ORGANIZATION PROTEIN 6 FAMILY MEMBER"/>
    <property type="match status" value="1"/>
</dbReference>
<feature type="domain" description="TANGO6 N-terminal" evidence="4">
    <location>
        <begin position="9"/>
        <end position="286"/>
    </location>
</feature>
<dbReference type="InterPro" id="IPR016024">
    <property type="entry name" value="ARM-type_fold"/>
</dbReference>
<proteinExistence type="inferred from homology"/>
<sequence length="969" mass="109287">MDNLMTTRLKIIGFLSKPAQLEQFQGSTVQTIDQVLQNNLTLVTTQLNALEDQGNHDLLKTYGIEKCHVTDVRWSYSCLCLETILEIAKSIDLDSVNCNNSGNLNDPDVPQLSVQHEIDIAKCFQLIVGFGLLPNLLPNIGVPIQKRSKFFNLFHHPIDISDEQKYSRLTVTVRGLCEIEKSKSFGAKFATKHLADLLTALLQICHAPISKPTSDSQVLLWQRLHEERQEFILLLNSVLERTYPPLLVQSLLLLQGPSASHAKIIRDAPQPAPRWLIRVCAHLLTQQLMNPNGVAMTIQGVMDLAEITSEMWQRCDSLAYIISTPPSRDPVKQKEYYSIIGPQLSELVTKSHKELSNGPFNRIASGCYREIAARYRNVAEDSVFGPLFQPLASEDQDVLISCIETLHSIFVDGTDPSGFLLLLVPHSYRLMHLYRTWCQSILQVKTLLEELLVRLIRHSDNPDRVGLLRSLLQIHPGSCDDDEAFLDEDEKSVMALISILQRIEDVHLTYSVFVSLLEDLPKLMVDQPLVACSLTPQQPHLLLSVRRGLVTLRLIGLLSEDEQLQSFLLNNPQQAVDFAQVFLKRAAENLDRNHFDVDLEKEGLAIVFAVIALQIDNLVGKEGKSDVWSLFDPLVESLEQLVKKHPLERIRSGADELRLAIQTRGFIFNKESTPTGPSKSSSAKDQAFQTAWDQLSDPFLPVQGHAILTLSHLLKKKDKEALKNRERLLKVFLDSLDHEDSYIYLMGIQALGSLADVFTEEVVHALVKQLEQFTEYKEPKLVTEYEPSEMDTPTSEPVRRPAEVRLKVGEALLQVVRLVGPLIPKYKRVLLNSFLRGTKDEDPFVRASCLHNLGELSALLRYSLDSVAFELLSCVTNLAARDPAVEVRRAAVLLITLMLRGLDSEALQVLEPIIKDLYRVLKEIVLRDNDDRVVTFHANQGLEKLAEIVKQYLTTPKLTGKTTRQLRLP</sequence>
<evidence type="ECO:0000259" key="3">
    <source>
        <dbReference type="Pfam" id="PF23565"/>
    </source>
</evidence>
<dbReference type="AlphaFoldDB" id="A0A8J2WLE8"/>
<dbReference type="PANTHER" id="PTHR20959:SF1">
    <property type="entry name" value="TRANSPORT AND GOLGI ORGANIZATION PROTEIN 6 HOMOLOG"/>
    <property type="match status" value="1"/>
</dbReference>
<evidence type="ECO:0008006" key="7">
    <source>
        <dbReference type="Google" id="ProtNLM"/>
    </source>
</evidence>